<dbReference type="GeneTree" id="ENSGT00940000162775"/>
<comment type="cofactor">
    <cofactor evidence="1">
        <name>Mn(2+)</name>
        <dbReference type="ChEBI" id="CHEBI:29035"/>
    </cofactor>
</comment>
<feature type="compositionally biased region" description="Basic and acidic residues" evidence="7">
    <location>
        <begin position="53"/>
        <end position="65"/>
    </location>
</feature>
<accession>A0A3B1JWI7</accession>
<dbReference type="PANTHER" id="PTHR12992:SF11">
    <property type="entry name" value="MITOCHONDRIAL COENZYME A DIPHOSPHATASE NUDT8"/>
    <property type="match status" value="1"/>
</dbReference>
<reference evidence="9" key="4">
    <citation type="submission" date="2025-09" db="UniProtKB">
        <authorList>
            <consortium name="Ensembl"/>
        </authorList>
    </citation>
    <scope>IDENTIFICATION</scope>
</reference>
<evidence type="ECO:0000259" key="8">
    <source>
        <dbReference type="PROSITE" id="PS51462"/>
    </source>
</evidence>
<evidence type="ECO:0000256" key="7">
    <source>
        <dbReference type="SAM" id="MobiDB-lite"/>
    </source>
</evidence>
<proteinExistence type="predicted"/>
<dbReference type="Pfam" id="PF00293">
    <property type="entry name" value="NUDIX"/>
    <property type="match status" value="1"/>
</dbReference>
<name>A0A3B1JWI7_ASTMX</name>
<keyword evidence="10" id="KW-1185">Reference proteome</keyword>
<keyword evidence="3" id="KW-0479">Metal-binding</keyword>
<dbReference type="InterPro" id="IPR015797">
    <property type="entry name" value="NUDIX_hydrolase-like_dom_sf"/>
</dbReference>
<keyword evidence="5" id="KW-0460">Magnesium</keyword>
<keyword evidence="6" id="KW-0464">Manganese</keyword>
<dbReference type="SUPFAM" id="SSF55811">
    <property type="entry name" value="Nudix"/>
    <property type="match status" value="1"/>
</dbReference>
<comment type="cofactor">
    <cofactor evidence="2">
        <name>Mg(2+)</name>
        <dbReference type="ChEBI" id="CHEBI:18420"/>
    </cofactor>
</comment>
<evidence type="ECO:0000256" key="1">
    <source>
        <dbReference type="ARBA" id="ARBA00001936"/>
    </source>
</evidence>
<reference evidence="10" key="2">
    <citation type="journal article" date="2014" name="Nat. Commun.">
        <title>The cavefish genome reveals candidate genes for eye loss.</title>
        <authorList>
            <person name="McGaugh S.E."/>
            <person name="Gross J.B."/>
            <person name="Aken B."/>
            <person name="Blin M."/>
            <person name="Borowsky R."/>
            <person name="Chalopin D."/>
            <person name="Hinaux H."/>
            <person name="Jeffery W.R."/>
            <person name="Keene A."/>
            <person name="Ma L."/>
            <person name="Minx P."/>
            <person name="Murphy D."/>
            <person name="O'Quin K.E."/>
            <person name="Retaux S."/>
            <person name="Rohner N."/>
            <person name="Searle S.M."/>
            <person name="Stahl B.A."/>
            <person name="Tabin C."/>
            <person name="Volff J.N."/>
            <person name="Yoshizawa M."/>
            <person name="Warren W.C."/>
        </authorList>
    </citation>
    <scope>NUCLEOTIDE SEQUENCE [LARGE SCALE GENOMIC DNA]</scope>
    <source>
        <strain evidence="10">female</strain>
    </source>
</reference>
<dbReference type="InterPro" id="IPR000086">
    <property type="entry name" value="NUDIX_hydrolase_dom"/>
</dbReference>
<dbReference type="Ensembl" id="ENSAMXT00000033648.1">
    <property type="protein sequence ID" value="ENSAMXP00000046210.1"/>
    <property type="gene ID" value="ENSAMXG00000035176.1"/>
</dbReference>
<evidence type="ECO:0000313" key="9">
    <source>
        <dbReference type="Ensembl" id="ENSAMXP00000046210.1"/>
    </source>
</evidence>
<reference evidence="10" key="1">
    <citation type="submission" date="2013-03" db="EMBL/GenBank/DDBJ databases">
        <authorList>
            <person name="Jeffery W."/>
            <person name="Warren W."/>
            <person name="Wilson R.K."/>
        </authorList>
    </citation>
    <scope>NUCLEOTIDE SEQUENCE</scope>
    <source>
        <strain evidence="10">female</strain>
    </source>
</reference>
<feature type="domain" description="Nudix hydrolase" evidence="8">
    <location>
        <begin position="253"/>
        <end position="395"/>
    </location>
</feature>
<dbReference type="InterPro" id="IPR045121">
    <property type="entry name" value="CoAse"/>
</dbReference>
<dbReference type="Bgee" id="ENSAMXG00000035176">
    <property type="expression patterns" value="Expressed in ovary and 13 other cell types or tissues"/>
</dbReference>
<reference evidence="9" key="3">
    <citation type="submission" date="2025-08" db="UniProtKB">
        <authorList>
            <consortium name="Ensembl"/>
        </authorList>
    </citation>
    <scope>IDENTIFICATION</scope>
</reference>
<evidence type="ECO:0000256" key="3">
    <source>
        <dbReference type="ARBA" id="ARBA00022723"/>
    </source>
</evidence>
<evidence type="ECO:0000256" key="6">
    <source>
        <dbReference type="ARBA" id="ARBA00023211"/>
    </source>
</evidence>
<dbReference type="PANTHER" id="PTHR12992">
    <property type="entry name" value="NUDIX HYDROLASE"/>
    <property type="match status" value="1"/>
</dbReference>
<dbReference type="GO" id="GO:0010945">
    <property type="term" value="F:coenzyme A diphosphatase activity"/>
    <property type="evidence" value="ECO:0007669"/>
    <property type="project" value="InterPro"/>
</dbReference>
<dbReference type="Proteomes" id="UP000018467">
    <property type="component" value="Unassembled WGS sequence"/>
</dbReference>
<dbReference type="Gene3D" id="3.90.79.10">
    <property type="entry name" value="Nucleoside Triphosphate Pyrophosphohydrolase"/>
    <property type="match status" value="1"/>
</dbReference>
<keyword evidence="4" id="KW-0378">Hydrolase</keyword>
<evidence type="ECO:0000256" key="5">
    <source>
        <dbReference type="ARBA" id="ARBA00022842"/>
    </source>
</evidence>
<feature type="region of interest" description="Disordered" evidence="7">
    <location>
        <begin position="48"/>
        <end position="73"/>
    </location>
</feature>
<dbReference type="CDD" id="cd03426">
    <property type="entry name" value="NUDIX_CoAse_Nudt7"/>
    <property type="match status" value="1"/>
</dbReference>
<organism evidence="9 10">
    <name type="scientific">Astyanax mexicanus</name>
    <name type="common">Blind cave fish</name>
    <name type="synonym">Astyanax fasciatus mexicanus</name>
    <dbReference type="NCBI Taxonomy" id="7994"/>
    <lineage>
        <taxon>Eukaryota</taxon>
        <taxon>Metazoa</taxon>
        <taxon>Chordata</taxon>
        <taxon>Craniata</taxon>
        <taxon>Vertebrata</taxon>
        <taxon>Euteleostomi</taxon>
        <taxon>Actinopterygii</taxon>
        <taxon>Neopterygii</taxon>
        <taxon>Teleostei</taxon>
        <taxon>Ostariophysi</taxon>
        <taxon>Characiformes</taxon>
        <taxon>Characoidei</taxon>
        <taxon>Acestrorhamphidae</taxon>
        <taxon>Acestrorhamphinae</taxon>
        <taxon>Astyanax</taxon>
    </lineage>
</organism>
<evidence type="ECO:0000256" key="2">
    <source>
        <dbReference type="ARBA" id="ARBA00001946"/>
    </source>
</evidence>
<dbReference type="GO" id="GO:0046872">
    <property type="term" value="F:metal ion binding"/>
    <property type="evidence" value="ECO:0007669"/>
    <property type="project" value="UniProtKB-KW"/>
</dbReference>
<dbReference type="InParanoid" id="A0A3B1JWI7"/>
<sequence>MHFMQMFRSPQILTSACLLGTHRSLLKTVKDSQKSTFKRTLCSTSHLQQVDNVSREKGDQEEPHTSEPQNSNHIFHTSLCPVNISCSITPLDPYQNVTHRGGLLDDVTTDILAHCSGNATQHYSSETTLSEHFMFRDSVPNKCLLLEKQKNKHRSSVHERRTHIHTSINSQVYHTVININGSISRPYVFSRSLWTTTPATCSHCGLITTQTCGLHHSVPHQATLGDCLSAENETRCRNRLKSNSALYEKEKEKNRAAVLVSLCTVRGEPSFLFTLRSSKLRGRHKGDVSFAGGKRDPSDRNVIDTALREAKEELGITVTENVVWGVLKPLHDMSGMMIAPVLANLGPVEALTFRPNPTEVEEIFTLTVAHLCNPQNQGYTNFRNNDRHVYTLPVFHNSKYKIWGLTAVALDHTLKLITPV</sequence>
<dbReference type="PROSITE" id="PS51462">
    <property type="entry name" value="NUDIX"/>
    <property type="match status" value="1"/>
</dbReference>
<dbReference type="AlphaFoldDB" id="A0A3B1JWI7"/>
<evidence type="ECO:0000256" key="4">
    <source>
        <dbReference type="ARBA" id="ARBA00022801"/>
    </source>
</evidence>
<dbReference type="STRING" id="7994.ENSAMXP00000046210"/>
<evidence type="ECO:0000313" key="10">
    <source>
        <dbReference type="Proteomes" id="UP000018467"/>
    </source>
</evidence>
<protein>
    <submittedName>
        <fullName evidence="9">Nudix hydrolase 8</fullName>
    </submittedName>
</protein>